<evidence type="ECO:0000256" key="1">
    <source>
        <dbReference type="SAM" id="SignalP"/>
    </source>
</evidence>
<keyword evidence="3" id="KW-1185">Reference proteome</keyword>
<sequence length="141" mass="16033">MRRRSFLQLLGLGTAAVAVPSVGVAASSVENALAGIILNEFSFLKIDRAGVDQFVADYYRMTGANKQFFMNVKTKAYYFLKIDSERSQLVRTLTQLYLMSTDFFQNRMDESKEVKYLGWYNPHKTPCANPFSSIYYPPVVS</sequence>
<dbReference type="RefSeq" id="WP_143080202.1">
    <property type="nucleotide sequence ID" value="NZ_FOXS01000003.1"/>
</dbReference>
<dbReference type="AlphaFoldDB" id="A0A1I5Z5W8"/>
<name>A0A1I5Z5W8_HYMAR</name>
<evidence type="ECO:0000313" key="3">
    <source>
        <dbReference type="Proteomes" id="UP000199029"/>
    </source>
</evidence>
<accession>A0A1I5Z5W8</accession>
<gene>
    <name evidence="2" type="ORF">SAMN04515668_2742</name>
</gene>
<protein>
    <recommendedName>
        <fullName evidence="4">Tat (Twin-arginine translocation) pathway signal sequence</fullName>
    </recommendedName>
</protein>
<dbReference type="PROSITE" id="PS51318">
    <property type="entry name" value="TAT"/>
    <property type="match status" value="1"/>
</dbReference>
<proteinExistence type="predicted"/>
<reference evidence="3" key="1">
    <citation type="submission" date="2016-10" db="EMBL/GenBank/DDBJ databases">
        <authorList>
            <person name="Varghese N."/>
            <person name="Submissions S."/>
        </authorList>
    </citation>
    <scope>NUCLEOTIDE SEQUENCE [LARGE SCALE GENOMIC DNA]</scope>
    <source>
        <strain evidence="3">OR362-8,ATCC BAA-1266,JCM 13504</strain>
    </source>
</reference>
<dbReference type="EMBL" id="FOXS01000003">
    <property type="protein sequence ID" value="SFQ51840.1"/>
    <property type="molecule type" value="Genomic_DNA"/>
</dbReference>
<dbReference type="InterPro" id="IPR006311">
    <property type="entry name" value="TAT_signal"/>
</dbReference>
<feature type="chain" id="PRO_5011521973" description="Tat (Twin-arginine translocation) pathway signal sequence" evidence="1">
    <location>
        <begin position="26"/>
        <end position="141"/>
    </location>
</feature>
<dbReference type="Proteomes" id="UP000199029">
    <property type="component" value="Unassembled WGS sequence"/>
</dbReference>
<evidence type="ECO:0000313" key="2">
    <source>
        <dbReference type="EMBL" id="SFQ51840.1"/>
    </source>
</evidence>
<feature type="signal peptide" evidence="1">
    <location>
        <begin position="1"/>
        <end position="25"/>
    </location>
</feature>
<dbReference type="OrthoDB" id="6886737at2"/>
<evidence type="ECO:0008006" key="4">
    <source>
        <dbReference type="Google" id="ProtNLM"/>
    </source>
</evidence>
<organism evidence="2 3">
    <name type="scientific">Hymenobacter arizonensis</name>
    <name type="common">Siccationidurans arizonensis</name>
    <dbReference type="NCBI Taxonomy" id="1227077"/>
    <lineage>
        <taxon>Bacteria</taxon>
        <taxon>Pseudomonadati</taxon>
        <taxon>Bacteroidota</taxon>
        <taxon>Cytophagia</taxon>
        <taxon>Cytophagales</taxon>
        <taxon>Hymenobacteraceae</taxon>
        <taxon>Hymenobacter</taxon>
    </lineage>
</organism>
<keyword evidence="1" id="KW-0732">Signal</keyword>